<keyword evidence="2" id="KW-1185">Reference proteome</keyword>
<proteinExistence type="predicted"/>
<name>A0ABN9YC61_9DINO</name>
<comment type="caution">
    <text evidence="1">The sequence shown here is derived from an EMBL/GenBank/DDBJ whole genome shotgun (WGS) entry which is preliminary data.</text>
</comment>
<sequence length="407" mass="43821">ETNTLIDTQFLGKPSDFNGEPGTWPDWSTIFRAYASACEPALKDAMDRAEHADAPVLNATLPDDQVRLSIQPYYMLVMLNKGLSLDRIVSAGVNEGLEELLSWDFEGDAPSKPIAFERNVKRNEQAVGAEFPDEIQTGILVRSLKEGPLRHHLLLNSQRLNTWELVKAEVENLRRAQIATTASTGTGSTPMDIDSPARQLAALGFNGGKNGKAGNGKGRGGKDCPVAEKSGALGEIGEPEPPEGLGGLFLAALDLSTMSPSCETVRFGIDSSAAVAATPRALGTDYPITERPSGARCLSATGEPIPDEGQRELMAQTGGALRGIRARVTGVRRPLPSVFDLVKSGHRVVFEQDQHGNDISHAVHIESGKTARFTRRHRTWDLDASIVPAKEVTQMSQTPARELPLCS</sequence>
<organism evidence="1 2">
    <name type="scientific">Prorocentrum cordatum</name>
    <dbReference type="NCBI Taxonomy" id="2364126"/>
    <lineage>
        <taxon>Eukaryota</taxon>
        <taxon>Sar</taxon>
        <taxon>Alveolata</taxon>
        <taxon>Dinophyceae</taxon>
        <taxon>Prorocentrales</taxon>
        <taxon>Prorocentraceae</taxon>
        <taxon>Prorocentrum</taxon>
    </lineage>
</organism>
<evidence type="ECO:0000313" key="2">
    <source>
        <dbReference type="Proteomes" id="UP001189429"/>
    </source>
</evidence>
<feature type="non-terminal residue" evidence="1">
    <location>
        <position position="1"/>
    </location>
</feature>
<protein>
    <submittedName>
        <fullName evidence="1">Uncharacterized protein</fullName>
    </submittedName>
</protein>
<accession>A0ABN9YC61</accession>
<gene>
    <name evidence="1" type="ORF">PCOR1329_LOCUS84556</name>
</gene>
<dbReference type="Proteomes" id="UP001189429">
    <property type="component" value="Unassembled WGS sequence"/>
</dbReference>
<feature type="non-terminal residue" evidence="1">
    <location>
        <position position="407"/>
    </location>
</feature>
<evidence type="ECO:0000313" key="1">
    <source>
        <dbReference type="EMBL" id="CAK0910355.1"/>
    </source>
</evidence>
<reference evidence="1" key="1">
    <citation type="submission" date="2023-10" db="EMBL/GenBank/DDBJ databases">
        <authorList>
            <person name="Chen Y."/>
            <person name="Shah S."/>
            <person name="Dougan E. K."/>
            <person name="Thang M."/>
            <person name="Chan C."/>
        </authorList>
    </citation>
    <scope>NUCLEOTIDE SEQUENCE [LARGE SCALE GENOMIC DNA]</scope>
</reference>
<dbReference type="EMBL" id="CAUYUJ010022381">
    <property type="protein sequence ID" value="CAK0910355.1"/>
    <property type="molecule type" value="Genomic_DNA"/>
</dbReference>